<dbReference type="PATRIC" id="fig|1422.18.peg.2612"/>
<sequence length="143" mass="16630">MKTKSKRKSRPNTFRSPCDLYCQEKTKVILREENIPAIIASLQRTLTYDFGDVFCAHAGYLPNGREALQRKLDYLLELQGNIIDLYEKGMPPKQIQETLFPKKISDRLFFRRRSGTPFTLSGRSFKNIKRNGQAEADTSRKWP</sequence>
<dbReference type="InterPro" id="IPR036866">
    <property type="entry name" value="RibonucZ/Hydroxyglut_hydro"/>
</dbReference>
<accession>A0A150MUE0</accession>
<reference evidence="1 2" key="1">
    <citation type="submission" date="2016-01" db="EMBL/GenBank/DDBJ databases">
        <title>Draft Genome Sequences of Seven Thermophilic Sporeformers Isolated from Foods.</title>
        <authorList>
            <person name="Berendsen E.M."/>
            <person name="Wells-Bennik M.H."/>
            <person name="Krawcyk A.O."/>
            <person name="De Jong A."/>
            <person name="Holsappel S."/>
            <person name="Eijlander R.T."/>
            <person name="Kuipers O.P."/>
        </authorList>
    </citation>
    <scope>NUCLEOTIDE SEQUENCE [LARGE SCALE GENOMIC DNA]</scope>
    <source>
        <strain evidence="1 2">B4109</strain>
    </source>
</reference>
<evidence type="ECO:0000313" key="1">
    <source>
        <dbReference type="EMBL" id="KYD28097.1"/>
    </source>
</evidence>
<organism evidence="1 2">
    <name type="scientific">Geobacillus stearothermophilus</name>
    <name type="common">Bacillus stearothermophilus</name>
    <dbReference type="NCBI Taxonomy" id="1422"/>
    <lineage>
        <taxon>Bacteria</taxon>
        <taxon>Bacillati</taxon>
        <taxon>Bacillota</taxon>
        <taxon>Bacilli</taxon>
        <taxon>Bacillales</taxon>
        <taxon>Anoxybacillaceae</taxon>
        <taxon>Geobacillus</taxon>
    </lineage>
</organism>
<proteinExistence type="predicted"/>
<protein>
    <submittedName>
        <fullName evidence="1">Uncharacterized protein</fullName>
    </submittedName>
</protein>
<dbReference type="EMBL" id="LQYV01000032">
    <property type="protein sequence ID" value="KYD28097.1"/>
    <property type="molecule type" value="Genomic_DNA"/>
</dbReference>
<comment type="caution">
    <text evidence="1">The sequence shown here is derived from an EMBL/GenBank/DDBJ whole genome shotgun (WGS) entry which is preliminary data.</text>
</comment>
<evidence type="ECO:0000313" key="2">
    <source>
        <dbReference type="Proteomes" id="UP000075424"/>
    </source>
</evidence>
<dbReference type="AlphaFoldDB" id="A0A150MUE0"/>
<dbReference type="Proteomes" id="UP000075424">
    <property type="component" value="Unassembled WGS sequence"/>
</dbReference>
<gene>
    <name evidence="1" type="ORF">B4109_1229</name>
</gene>
<name>A0A150MUE0_GEOSE</name>
<dbReference type="SUPFAM" id="SSF56281">
    <property type="entry name" value="Metallo-hydrolase/oxidoreductase"/>
    <property type="match status" value="1"/>
</dbReference>